<keyword evidence="3" id="KW-1185">Reference proteome</keyword>
<organism evidence="2 3">
    <name type="scientific">Puccinia graminis f. sp. tritici</name>
    <dbReference type="NCBI Taxonomy" id="56615"/>
    <lineage>
        <taxon>Eukaryota</taxon>
        <taxon>Fungi</taxon>
        <taxon>Dikarya</taxon>
        <taxon>Basidiomycota</taxon>
        <taxon>Pucciniomycotina</taxon>
        <taxon>Pucciniomycetes</taxon>
        <taxon>Pucciniales</taxon>
        <taxon>Pucciniaceae</taxon>
        <taxon>Puccinia</taxon>
    </lineage>
</organism>
<protein>
    <submittedName>
        <fullName evidence="2">Uncharacterized protein</fullName>
    </submittedName>
</protein>
<gene>
    <name evidence="2" type="ORF">PGT21_050117</name>
</gene>
<accession>A0A5B0NG69</accession>
<dbReference type="EMBL" id="VSWC01000105">
    <property type="protein sequence ID" value="KAA1086839.1"/>
    <property type="molecule type" value="Genomic_DNA"/>
</dbReference>
<evidence type="ECO:0000313" key="2">
    <source>
        <dbReference type="EMBL" id="KAA1086839.1"/>
    </source>
</evidence>
<evidence type="ECO:0000313" key="3">
    <source>
        <dbReference type="Proteomes" id="UP000324748"/>
    </source>
</evidence>
<reference evidence="2 3" key="1">
    <citation type="submission" date="2019-05" db="EMBL/GenBank/DDBJ databases">
        <title>Emergence of the Ug99 lineage of the wheat stem rust pathogen through somatic hybridization.</title>
        <authorList>
            <person name="Li F."/>
            <person name="Upadhyaya N.M."/>
            <person name="Sperschneider J."/>
            <person name="Matny O."/>
            <person name="Nguyen-Phuc H."/>
            <person name="Mago R."/>
            <person name="Raley C."/>
            <person name="Miller M.E."/>
            <person name="Silverstein K.A.T."/>
            <person name="Henningsen E."/>
            <person name="Hirsch C.D."/>
            <person name="Visser B."/>
            <person name="Pretorius Z.A."/>
            <person name="Steffenson B.J."/>
            <person name="Schwessinger B."/>
            <person name="Dodds P.N."/>
            <person name="Figueroa M."/>
        </authorList>
    </citation>
    <scope>NUCLEOTIDE SEQUENCE [LARGE SCALE GENOMIC DNA]</scope>
    <source>
        <strain evidence="2">21-0</strain>
    </source>
</reference>
<feature type="region of interest" description="Disordered" evidence="1">
    <location>
        <begin position="78"/>
        <end position="104"/>
    </location>
</feature>
<comment type="caution">
    <text evidence="2">The sequence shown here is derived from an EMBL/GenBank/DDBJ whole genome shotgun (WGS) entry which is preliminary data.</text>
</comment>
<name>A0A5B0NG69_PUCGR</name>
<dbReference type="AlphaFoldDB" id="A0A5B0NG69"/>
<evidence type="ECO:0000256" key="1">
    <source>
        <dbReference type="SAM" id="MobiDB-lite"/>
    </source>
</evidence>
<sequence>MRDDFWFMKEDLAKLLEGKLVDGSTKITTASLKLELVLFQTKIDELNSILNFILLAIQRKISNHELNKKEISNSLELKESKGKKSNSKKDYVTPSSSTKEIDSNNLSETSKLGRDELELIEAFVPKILAKNLIHLLDKIEVLGVDEEIDSNDVKTFVALRLQSLVFQGIGYLYKYNLINKQDVKNLFESKSKMDLAAINMVLMFKINGGFDQYIPICLSGKQILRSQHSSHFRVLFKALDEDKRRYISYACLKLIYYYHILETSFIDLEDTPEQRSVREEMDQFFENDHLFKILEEHISTQSHSNLYLKHSFNDVITNMEIIKEIQDLKKEFIYPGPELFHDINIAIQFFILNFIEENYTNFFLELQKDDKVLKTKLDLMTASFNLIQEVKNLKEYLHLLHNMIDPKFEGFQHLEMKEMTRKGALQELELLSSYLQIISFKYEKQSMHLSQGISDEKYLQYEKLNLFIRFTQDFIYLVHFQILCFLS</sequence>
<feature type="compositionally biased region" description="Polar residues" evidence="1">
    <location>
        <begin position="93"/>
        <end position="104"/>
    </location>
</feature>
<dbReference type="OrthoDB" id="299828at2759"/>
<proteinExistence type="predicted"/>
<dbReference type="Proteomes" id="UP000324748">
    <property type="component" value="Unassembled WGS sequence"/>
</dbReference>
<feature type="compositionally biased region" description="Basic and acidic residues" evidence="1">
    <location>
        <begin position="78"/>
        <end position="91"/>
    </location>
</feature>